<dbReference type="InterPro" id="IPR036866">
    <property type="entry name" value="RibonucZ/Hydroxyglut_hydro"/>
</dbReference>
<feature type="non-terminal residue" evidence="1">
    <location>
        <position position="54"/>
    </location>
</feature>
<dbReference type="AlphaFoldDB" id="X1RMZ3"/>
<evidence type="ECO:0000313" key="1">
    <source>
        <dbReference type="EMBL" id="GAI56909.1"/>
    </source>
</evidence>
<evidence type="ECO:0008006" key="2">
    <source>
        <dbReference type="Google" id="ProtNLM"/>
    </source>
</evidence>
<protein>
    <recommendedName>
        <fullName evidence="2">Metallo-beta-lactamase domain-containing protein</fullName>
    </recommendedName>
</protein>
<gene>
    <name evidence="1" type="ORF">S06H3_53474</name>
</gene>
<proteinExistence type="predicted"/>
<comment type="caution">
    <text evidence="1">The sequence shown here is derived from an EMBL/GenBank/DDBJ whole genome shotgun (WGS) entry which is preliminary data.</text>
</comment>
<organism evidence="1">
    <name type="scientific">marine sediment metagenome</name>
    <dbReference type="NCBI Taxonomy" id="412755"/>
    <lineage>
        <taxon>unclassified sequences</taxon>
        <taxon>metagenomes</taxon>
        <taxon>ecological metagenomes</taxon>
    </lineage>
</organism>
<dbReference type="EMBL" id="BARV01034096">
    <property type="protein sequence ID" value="GAI56909.1"/>
    <property type="molecule type" value="Genomic_DNA"/>
</dbReference>
<name>X1RMZ3_9ZZZZ</name>
<accession>X1RMZ3</accession>
<dbReference type="Gene3D" id="3.60.15.10">
    <property type="entry name" value="Ribonuclease Z/Hydroxyacylglutathione hydrolase-like"/>
    <property type="match status" value="1"/>
</dbReference>
<reference evidence="1" key="1">
    <citation type="journal article" date="2014" name="Front. Microbiol.">
        <title>High frequency of phylogenetically diverse reductive dehalogenase-homologous genes in deep subseafloor sedimentary metagenomes.</title>
        <authorList>
            <person name="Kawai M."/>
            <person name="Futagami T."/>
            <person name="Toyoda A."/>
            <person name="Takaki Y."/>
            <person name="Nishi S."/>
            <person name="Hori S."/>
            <person name="Arai W."/>
            <person name="Tsubouchi T."/>
            <person name="Morono Y."/>
            <person name="Uchiyama I."/>
            <person name="Ito T."/>
            <person name="Fujiyama A."/>
            <person name="Inagaki F."/>
            <person name="Takami H."/>
        </authorList>
    </citation>
    <scope>NUCLEOTIDE SEQUENCE</scope>
    <source>
        <strain evidence="1">Expedition CK06-06</strain>
    </source>
</reference>
<sequence length="54" mass="6026">MAEEILPNLYKIEVPLPRNPLKAVNSYIIKANEKSLIIDTGMNREECLSVISPG</sequence>
<dbReference type="SUPFAM" id="SSF56281">
    <property type="entry name" value="Metallo-hydrolase/oxidoreductase"/>
    <property type="match status" value="1"/>
</dbReference>